<name>A0A0G0XE98_9BACT</name>
<evidence type="ECO:0000313" key="2">
    <source>
        <dbReference type="EMBL" id="KKS23145.1"/>
    </source>
</evidence>
<dbReference type="EMBL" id="LCCC01000039">
    <property type="protein sequence ID" value="KKS23145.1"/>
    <property type="molecule type" value="Genomic_DNA"/>
</dbReference>
<reference evidence="2 3" key="1">
    <citation type="journal article" date="2015" name="Nature">
        <title>rRNA introns, odd ribosomes, and small enigmatic genomes across a large radiation of phyla.</title>
        <authorList>
            <person name="Brown C.T."/>
            <person name="Hug L.A."/>
            <person name="Thomas B.C."/>
            <person name="Sharon I."/>
            <person name="Castelle C.J."/>
            <person name="Singh A."/>
            <person name="Wilkins M.J."/>
            <person name="Williams K.H."/>
            <person name="Banfield J.F."/>
        </authorList>
    </citation>
    <scope>NUCLEOTIDE SEQUENCE [LARGE SCALE GENOMIC DNA]</scope>
</reference>
<organism evidence="2 3">
    <name type="scientific">Candidatus Nomurabacteria bacterium GW2011_GWC2_41_8</name>
    <dbReference type="NCBI Taxonomy" id="1618755"/>
    <lineage>
        <taxon>Bacteria</taxon>
        <taxon>Candidatus Nomuraibacteriota</taxon>
    </lineage>
</organism>
<dbReference type="Proteomes" id="UP000033949">
    <property type="component" value="Unassembled WGS sequence"/>
</dbReference>
<evidence type="ECO:0000256" key="1">
    <source>
        <dbReference type="SAM" id="Phobius"/>
    </source>
</evidence>
<feature type="transmembrane region" description="Helical" evidence="1">
    <location>
        <begin position="25"/>
        <end position="50"/>
    </location>
</feature>
<accession>A0A0G0XE98</accession>
<dbReference type="AlphaFoldDB" id="A0A0G0XE98"/>
<proteinExistence type="predicted"/>
<gene>
    <name evidence="2" type="ORF">UU82_C0039G0008</name>
</gene>
<keyword evidence="1" id="KW-0472">Membrane</keyword>
<evidence type="ECO:0000313" key="3">
    <source>
        <dbReference type="Proteomes" id="UP000033949"/>
    </source>
</evidence>
<keyword evidence="1" id="KW-0812">Transmembrane</keyword>
<keyword evidence="1" id="KW-1133">Transmembrane helix</keyword>
<comment type="caution">
    <text evidence="2">The sequence shown here is derived from an EMBL/GenBank/DDBJ whole genome shotgun (WGS) entry which is preliminary data.</text>
</comment>
<sequence>MKHLLKNIILKKNLYFAKAKTRGKVCGFMIVEILIAVSIITVSVLAAMAVAQKSIYISRQAFHATQAAFLLEEGAEAVRILRDNTWTNISGLTAGTNYYPTFSGGTWILSGTADTVGIFTRVVSVANVNRDNITKDISSTGTDDPGTKLVTITVSWPEGGVAVNKTLQFYIIDIFS</sequence>
<protein>
    <submittedName>
        <fullName evidence="2">Uncharacterized protein</fullName>
    </submittedName>
</protein>